<keyword evidence="5" id="KW-0347">Helicase</keyword>
<dbReference type="InterPro" id="IPR027417">
    <property type="entry name" value="P-loop_NTPase"/>
</dbReference>
<dbReference type="PANTHER" id="PTHR41313">
    <property type="entry name" value="ADENINE-SPECIFIC METHYLTRANSFERASE"/>
    <property type="match status" value="1"/>
</dbReference>
<evidence type="ECO:0000259" key="4">
    <source>
        <dbReference type="PROSITE" id="PS51194"/>
    </source>
</evidence>
<dbReference type="Gene3D" id="3.40.50.150">
    <property type="entry name" value="Vaccinia Virus protein VP39"/>
    <property type="match status" value="1"/>
</dbReference>
<dbReference type="GO" id="GO:0004386">
    <property type="term" value="F:helicase activity"/>
    <property type="evidence" value="ECO:0007669"/>
    <property type="project" value="UniProtKB-KW"/>
</dbReference>
<evidence type="ECO:0000256" key="2">
    <source>
        <dbReference type="SAM" id="Coils"/>
    </source>
</evidence>
<dbReference type="EMBL" id="FNXE01000005">
    <property type="protein sequence ID" value="SEH62971.1"/>
    <property type="molecule type" value="Genomic_DNA"/>
</dbReference>
<comment type="similarity">
    <text evidence="1">Belongs to the N(4)/N(6)-methyltransferase family.</text>
</comment>
<evidence type="ECO:0000256" key="3">
    <source>
        <dbReference type="SAM" id="MobiDB-lite"/>
    </source>
</evidence>
<feature type="coiled-coil region" evidence="2">
    <location>
        <begin position="1558"/>
        <end position="1606"/>
    </location>
</feature>
<dbReference type="RefSeq" id="WP_091096092.1">
    <property type="nucleotide sequence ID" value="NZ_FNXE01000005.1"/>
</dbReference>
<keyword evidence="6" id="KW-1185">Reference proteome</keyword>
<reference evidence="6" key="1">
    <citation type="submission" date="2016-10" db="EMBL/GenBank/DDBJ databases">
        <authorList>
            <person name="Varghese N."/>
            <person name="Submissions S."/>
        </authorList>
    </citation>
    <scope>NUCLEOTIDE SEQUENCE [LARGE SCALE GENOMIC DNA]</scope>
    <source>
        <strain evidence="6">CGMCC 1.10825</strain>
    </source>
</reference>
<name>A0A1H6JKU8_9FLAO</name>
<feature type="region of interest" description="Disordered" evidence="3">
    <location>
        <begin position="1776"/>
        <end position="1803"/>
    </location>
</feature>
<organism evidence="5 6">
    <name type="scientific">Paenimyroides marinum</name>
    <dbReference type="NCBI Taxonomy" id="1159016"/>
    <lineage>
        <taxon>Bacteria</taxon>
        <taxon>Pseudomonadati</taxon>
        <taxon>Bacteroidota</taxon>
        <taxon>Flavobacteriia</taxon>
        <taxon>Flavobacteriales</taxon>
        <taxon>Flavobacteriaceae</taxon>
        <taxon>Paenimyroides</taxon>
    </lineage>
</organism>
<dbReference type="Pfam" id="PF02384">
    <property type="entry name" value="N6_Mtase"/>
    <property type="match status" value="1"/>
</dbReference>
<dbReference type="Proteomes" id="UP000199634">
    <property type="component" value="Unassembled WGS sequence"/>
</dbReference>
<evidence type="ECO:0000313" key="5">
    <source>
        <dbReference type="EMBL" id="SEH62971.1"/>
    </source>
</evidence>
<dbReference type="InterPro" id="IPR052933">
    <property type="entry name" value="DNA_Protect_Modify"/>
</dbReference>
<dbReference type="PROSITE" id="PS51194">
    <property type="entry name" value="HELICASE_CTER"/>
    <property type="match status" value="1"/>
</dbReference>
<feature type="coiled-coil region" evidence="2">
    <location>
        <begin position="1062"/>
        <end position="1118"/>
    </location>
</feature>
<dbReference type="InterPro" id="IPR003356">
    <property type="entry name" value="DNA_methylase_A-5"/>
</dbReference>
<keyword evidence="2" id="KW-0175">Coiled coil</keyword>
<dbReference type="PANTHER" id="PTHR41313:SF1">
    <property type="entry name" value="DNA METHYLASE ADENINE-SPECIFIC DOMAIN-CONTAINING PROTEIN"/>
    <property type="match status" value="1"/>
</dbReference>
<keyword evidence="5" id="KW-0547">Nucleotide-binding</keyword>
<feature type="compositionally biased region" description="Basic and acidic residues" evidence="3">
    <location>
        <begin position="1778"/>
        <end position="1797"/>
    </location>
</feature>
<feature type="domain" description="Helicase C-terminal" evidence="4">
    <location>
        <begin position="1358"/>
        <end position="1537"/>
    </location>
</feature>
<dbReference type="InterPro" id="IPR001650">
    <property type="entry name" value="Helicase_C-like"/>
</dbReference>
<accession>A0A1H6JKU8</accession>
<evidence type="ECO:0000313" key="6">
    <source>
        <dbReference type="Proteomes" id="UP000199634"/>
    </source>
</evidence>
<dbReference type="GO" id="GO:0008170">
    <property type="term" value="F:N-methyltransferase activity"/>
    <property type="evidence" value="ECO:0007669"/>
    <property type="project" value="InterPro"/>
</dbReference>
<evidence type="ECO:0000256" key="1">
    <source>
        <dbReference type="ARBA" id="ARBA00006594"/>
    </source>
</evidence>
<dbReference type="InterPro" id="IPR029063">
    <property type="entry name" value="SAM-dependent_MTases_sf"/>
</dbReference>
<dbReference type="SUPFAM" id="SSF52540">
    <property type="entry name" value="P-loop containing nucleoside triphosphate hydrolases"/>
    <property type="match status" value="2"/>
</dbReference>
<dbReference type="GO" id="GO:0003677">
    <property type="term" value="F:DNA binding"/>
    <property type="evidence" value="ECO:0007669"/>
    <property type="project" value="InterPro"/>
</dbReference>
<gene>
    <name evidence="5" type="ORF">SAMN02927937_00556</name>
</gene>
<proteinExistence type="inferred from homology"/>
<dbReference type="Pfam" id="PF00271">
    <property type="entry name" value="Helicase_C"/>
    <property type="match status" value="1"/>
</dbReference>
<protein>
    <submittedName>
        <fullName evidence="5">Helicase conserved C-terminal domain-containing protein</fullName>
    </submittedName>
</protein>
<dbReference type="Gene3D" id="3.40.50.300">
    <property type="entry name" value="P-loop containing nucleotide triphosphate hydrolases"/>
    <property type="match status" value="2"/>
</dbReference>
<dbReference type="SMART" id="SM00490">
    <property type="entry name" value="HELICc"/>
    <property type="match status" value="1"/>
</dbReference>
<dbReference type="STRING" id="1159016.SAMN02927937_00556"/>
<dbReference type="SUPFAM" id="SSF53335">
    <property type="entry name" value="S-adenosyl-L-methionine-dependent methyltransferases"/>
    <property type="match status" value="1"/>
</dbReference>
<dbReference type="CDD" id="cd02440">
    <property type="entry name" value="AdoMet_MTases"/>
    <property type="match status" value="1"/>
</dbReference>
<keyword evidence="5" id="KW-0067">ATP-binding</keyword>
<dbReference type="OrthoDB" id="9815272at2"/>
<keyword evidence="5" id="KW-0378">Hydrolase</keyword>
<dbReference type="PRINTS" id="PR00507">
    <property type="entry name" value="N12N6MTFRASE"/>
</dbReference>
<sequence>MGFSKKQHLQQNIDALRIAFTLEKEKRQATVGERLSLMRYSGFGGLKFVLNPISDDIDINHWRKNDHDLFPITQELHQLLKENSTDDKQYRRYVDSMKSSVLTSFYTPPQVIDAISETLRESGVNIQKFLEPSAGIGSFIQSFSDNQQPKVTAYEKDLLTGKVLKHLYPESNIRVSGFEEIPEKEQNSYDVIASNIPFGDTSVFDLSFSRSKDNAKVQASRSIHNYFFLKGNDMLREGGLQAFITSQGVLNSPKNEPIRRALMENNNLVSVVRLPNDLFTEYAGTEVGSDLIILQKNTAKQGLTETEELFCQSKMTKHNTPSNAFFRNGTRVIHTDRKIDTDLYGKPAIIYTHKDGVAGIAKDLKQMLSEDFGKLLNLDLYKGEHNDEPVIQIPIEPKVTPPVVEPVIIQQKSQPAPTPVIHREESPQELKQLSIFDLFENANEPVMVVAPPKRTTQTKRQTAKKSRGVINRQTNLFGGAMQQPYTPPKLNGTTNGTTQINGKKQEAIGDLFSQANGNGQADTPAIPNITINTIPEPAPYSGELQSFHRNDCLVVDNGWVGHLQDVDTADGTAVFHPLQLPSLQKARAEAYIGVRDVYQQLYIKEAEQQTEHKEERETLNRLYDAFIKRYGNLNDAKNIELIKTDSAGKEMPYLERVVGGVIHKADIFNRPVTFSTATIATDNPEEALSASLNKYGNVDLDFMSEISGMPADALKEVLHGRIYYNPLEKEYEISERWITGNVVEKANEVRAYLESNPDDTEAKESLTVLEEARPRRIEFEELDFNLGERWIPTGIYARFASYLFEAEVNIHYADSADDFSVTCKQKNVHIWDKYAVKAQSRTYDGIALLKHALVNTTPDISKTIKVDDKDVKIRDMEAIQMANTKIDEIRTAFTDWLHAQNDEFKTRLTDQYNDTFNCFVRPDYDGSHQEFPGLDRKGLGIEDLYSSQKDAVWMIKLNNGAICDHEVGAGKTLIMCTGAQEMKRLGMAHKPMIIGLKANIPEIAEAYRKAYPHAKILYPGVDDFTPEKRLRIFGDIKNNEWDCVILTHDQFGMIPQSPEIQKEILQDELDTVEENLDVMRSQGDEITQWMLKGAEKQKENLEVKLKTLQHDIENRKDDIVDFKMMGIDHLFVDESHQFKNLMFNTRHSRVAGLGNQQGSQKALNLLFAIRTIQERTQADMGATFLSGTTISNSLTELYLLFKYLRPRALAKQGINSFDAWAAIYAKKTTDYEFSVANNIVAKERFRYFIKVPELAQFYSEITDYRTAEMIGIDRPEKNEIFYNIPPTPDQEEFIQKLMKFAETGKGELLGRAPLSQSEEKAKMLIATDYARKMSLDMRMVSDIYDDHPDNKASHCANNIAKYYNKFNAQKGTQFVFSDLGTYKPNEWNVYAEIKRKLVEDHRIPAHEIRFIQEAKNDKQRKALIKGMNDGTIRVLFGSTSMLGTGVNAQKRAVAIHHLDTPWRPSDLAQRDGRAIRKGNEIAKHFNNNKVDVIIYAVEKSLDSYKFNLLYNKQLFIDQLKSNNLGKRTIDEGSMDEKSGMNFSEYVAILMGNTDLLDKAKIEKQIAGLESERQAFNRSKYSAKYKLEDYTAELDKAQSRYDRMSLDWNNLQGRIQKRSDGTIANPVQLEGLSPNADIKQIGAKLNQLADKSRTGGDYEEIGSLYGFQLLVKTEMSQKEGMDIRVNRFLIQGEGNIKYTYNNGIIAKDEKLASMNFLNALEKIPNYIEQEQKKIAEIQKDLPVLQEVLNGTWSKESRLSELKTELASVERKIQLSITPETKEAPEGQAEKQTEKETPKVSESIVRTKGIHLPRGVL</sequence>